<dbReference type="SUPFAM" id="SSF53850">
    <property type="entry name" value="Periplasmic binding protein-like II"/>
    <property type="match status" value="1"/>
</dbReference>
<comment type="function">
    <text evidence="13">Glutamate-gated receptor that probably acts as non-selective cation channel.</text>
</comment>
<evidence type="ECO:0000256" key="6">
    <source>
        <dbReference type="ARBA" id="ARBA00022989"/>
    </source>
</evidence>
<dbReference type="Gene3D" id="3.40.50.2300">
    <property type="match status" value="2"/>
</dbReference>
<dbReference type="GO" id="GO:0016020">
    <property type="term" value="C:membrane"/>
    <property type="evidence" value="ECO:0007669"/>
    <property type="project" value="UniProtKB-SubCell"/>
</dbReference>
<dbReference type="InterPro" id="IPR001320">
    <property type="entry name" value="Iontro_rcpt_C"/>
</dbReference>
<accession>A0AAD3SJD6</accession>
<dbReference type="InterPro" id="IPR019594">
    <property type="entry name" value="Glu/Gly-bd"/>
</dbReference>
<evidence type="ECO:0000256" key="4">
    <source>
        <dbReference type="ARBA" id="ARBA00022692"/>
    </source>
</evidence>
<dbReference type="CDD" id="cd19990">
    <property type="entry name" value="PBP1_GABAb_receptor_plant"/>
    <property type="match status" value="1"/>
</dbReference>
<feature type="transmembrane region" description="Helical" evidence="14">
    <location>
        <begin position="824"/>
        <end position="846"/>
    </location>
</feature>
<feature type="transmembrane region" description="Helical" evidence="14">
    <location>
        <begin position="638"/>
        <end position="658"/>
    </location>
</feature>
<keyword evidence="9 13" id="KW-0675">Receptor</keyword>
<sequence>MRLLLPILLLLVYSVHCERVPVVKIGAIFAYNSVIGRVAKPAMELAVHDVNEDPSILNGTDLKLITEDANCSVFMGSISAFQLLEKEVVAIIGPQSSAVAHMISAIANAVRVPLVSYAATDPTLSALQFPFFLRTTQSDSYQMAAMADLIDFYGWKEVISIFVDDEYGRNGISALSDELEKRRINISYKLPLGTQFDFNTVTDLLNKSKFLGPRVFVVHVNPDPNFRIFRVAQSLQMMDHNYVWLATDWLSATLDSIATNNDTLLSTLQGVVGLRHHTQESSQRKAFFSRWRSMQQKNATNCGLNTFGLNAYDTVWAIARSIDELLNQSHNGTFSFSSKLWNINRTNLHLDELKVFDGGDLLLKQLLQTNFSGLSGRIQFHSDRNLASGGYEVINVDQMAVKIVGYWSNSSGLSVLPPEALKQEQHDYSFVNQNLKNVVWPGGKTENPRGWVISNDGRPLRIGVPRRVSFVEFVTVFSNTSEVEGYCIDVFNEARKLVPYEIPYEFQPFGDGLSNPSYNELVRMVADDVLDAAVGDIAIVMDRTKFVDFTQPYAATGLVILAPTNNKKSRTWVFLRPFTVQMWCATAGSLVFMGIVMWILERRVNDYFQGPPKRQIIKVLLYSISILLKTSKENTMSALGRMVMVLWLFLFLVITASYTASLTSILTVEQLSSPITGIESLVASNWPIGYQVGSFSYGYLRDNLDIRQSRLVALGNQREYEQALRRGPSHGGVAAIIDELPYIELFLSNHTDFGIVGQAFTKGGWGFAFKRGSPLAVDMSTAVLKLSENGKLQQIHDKWFCKMGCPGARNGESKPNELHLSSFVGLYVLCGISALAAFLVFMLRVSCQYLRFRQKRIDSSNSSSPAPSSDTRCSQVLINFLDFIDKKEEAVKSLFKKAENSQAEVI</sequence>
<dbReference type="InterPro" id="IPR015683">
    <property type="entry name" value="Ionotropic_Glu_rcpt"/>
</dbReference>
<dbReference type="InterPro" id="IPR028082">
    <property type="entry name" value="Peripla_BP_I"/>
</dbReference>
<dbReference type="PRINTS" id="PR01176">
    <property type="entry name" value="GABABRECEPTR"/>
</dbReference>
<evidence type="ECO:0000256" key="13">
    <source>
        <dbReference type="PIRNR" id="PIRNR037090"/>
    </source>
</evidence>
<keyword evidence="6 14" id="KW-1133">Transmembrane helix</keyword>
<comment type="caution">
    <text evidence="17">The sequence shown here is derived from an EMBL/GenBank/DDBJ whole genome shotgun (WGS) entry which is preliminary data.</text>
</comment>
<gene>
    <name evidence="17" type="ORF">Nepgr_014429</name>
</gene>
<feature type="domain" description="Ionotropic glutamate receptor C-terminal" evidence="16">
    <location>
        <begin position="461"/>
        <end position="802"/>
    </location>
</feature>
<dbReference type="SUPFAM" id="SSF53822">
    <property type="entry name" value="Periplasmic binding protein-like I"/>
    <property type="match status" value="1"/>
</dbReference>
<keyword evidence="4 14" id="KW-0812">Transmembrane</keyword>
<reference evidence="17" key="1">
    <citation type="submission" date="2023-05" db="EMBL/GenBank/DDBJ databases">
        <title>Nepenthes gracilis genome sequencing.</title>
        <authorList>
            <person name="Fukushima K."/>
        </authorList>
    </citation>
    <scope>NUCLEOTIDE SEQUENCE</scope>
    <source>
        <strain evidence="17">SING2019-196</strain>
    </source>
</reference>
<dbReference type="EMBL" id="BSYO01000012">
    <property type="protein sequence ID" value="GMH12588.1"/>
    <property type="molecule type" value="Genomic_DNA"/>
</dbReference>
<dbReference type="FunFam" id="1.10.287.70:FF:000172">
    <property type="entry name" value="Glutamate receptor"/>
    <property type="match status" value="1"/>
</dbReference>
<dbReference type="InterPro" id="IPR044440">
    <property type="entry name" value="GABAb_receptor_plant_PBP1"/>
</dbReference>
<keyword evidence="10" id="KW-0325">Glycoprotein</keyword>
<keyword evidence="7 13" id="KW-0406">Ion transport</keyword>
<organism evidence="17 18">
    <name type="scientific">Nepenthes gracilis</name>
    <name type="common">Slender pitcher plant</name>
    <dbReference type="NCBI Taxonomy" id="150966"/>
    <lineage>
        <taxon>Eukaryota</taxon>
        <taxon>Viridiplantae</taxon>
        <taxon>Streptophyta</taxon>
        <taxon>Embryophyta</taxon>
        <taxon>Tracheophyta</taxon>
        <taxon>Spermatophyta</taxon>
        <taxon>Magnoliopsida</taxon>
        <taxon>eudicotyledons</taxon>
        <taxon>Gunneridae</taxon>
        <taxon>Pentapetalae</taxon>
        <taxon>Caryophyllales</taxon>
        <taxon>Nepenthaceae</taxon>
        <taxon>Nepenthes</taxon>
    </lineage>
</organism>
<dbReference type="AlphaFoldDB" id="A0AAD3SJD6"/>
<dbReference type="SMART" id="SM00079">
    <property type="entry name" value="PBPe"/>
    <property type="match status" value="1"/>
</dbReference>
<dbReference type="PIRSF" id="PIRSF037090">
    <property type="entry name" value="Iontro_Glu-like_rcpt_pln"/>
    <property type="match status" value="1"/>
</dbReference>
<keyword evidence="18" id="KW-1185">Reference proteome</keyword>
<keyword evidence="11 13" id="KW-1071">Ligand-gated ion channel</keyword>
<evidence type="ECO:0000256" key="5">
    <source>
        <dbReference type="ARBA" id="ARBA00022729"/>
    </source>
</evidence>
<evidence type="ECO:0000256" key="12">
    <source>
        <dbReference type="ARBA" id="ARBA00023303"/>
    </source>
</evidence>
<evidence type="ECO:0000256" key="1">
    <source>
        <dbReference type="ARBA" id="ARBA00004141"/>
    </source>
</evidence>
<dbReference type="Gene3D" id="1.10.287.70">
    <property type="match status" value="1"/>
</dbReference>
<evidence type="ECO:0000256" key="15">
    <source>
        <dbReference type="SAM" id="SignalP"/>
    </source>
</evidence>
<keyword evidence="3 13" id="KW-0813">Transport</keyword>
<evidence type="ECO:0000259" key="16">
    <source>
        <dbReference type="SMART" id="SM00079"/>
    </source>
</evidence>
<dbReference type="CDD" id="cd13686">
    <property type="entry name" value="GluR_Plant"/>
    <property type="match status" value="1"/>
</dbReference>
<evidence type="ECO:0000256" key="11">
    <source>
        <dbReference type="ARBA" id="ARBA00023286"/>
    </source>
</evidence>
<comment type="subcellular location">
    <subcellularLocation>
        <location evidence="1">Membrane</location>
        <topology evidence="1">Multi-pass membrane protein</topology>
    </subcellularLocation>
</comment>
<evidence type="ECO:0000256" key="7">
    <source>
        <dbReference type="ARBA" id="ARBA00023065"/>
    </source>
</evidence>
<dbReference type="Pfam" id="PF01094">
    <property type="entry name" value="ANF_receptor"/>
    <property type="match status" value="1"/>
</dbReference>
<evidence type="ECO:0000256" key="2">
    <source>
        <dbReference type="ARBA" id="ARBA00008685"/>
    </source>
</evidence>
<feature type="transmembrane region" description="Helical" evidence="14">
    <location>
        <begin position="580"/>
        <end position="600"/>
    </location>
</feature>
<name>A0AAD3SJD6_NEPGR</name>
<protein>
    <recommendedName>
        <fullName evidence="13">Glutamate receptor</fullName>
    </recommendedName>
</protein>
<keyword evidence="8 13" id="KW-0472">Membrane</keyword>
<evidence type="ECO:0000256" key="14">
    <source>
        <dbReference type="SAM" id="Phobius"/>
    </source>
</evidence>
<feature type="chain" id="PRO_5042030293" description="Glutamate receptor" evidence="15">
    <location>
        <begin position="18"/>
        <end position="906"/>
    </location>
</feature>
<evidence type="ECO:0000313" key="17">
    <source>
        <dbReference type="EMBL" id="GMH12588.1"/>
    </source>
</evidence>
<dbReference type="Proteomes" id="UP001279734">
    <property type="component" value="Unassembled WGS sequence"/>
</dbReference>
<feature type="signal peptide" evidence="15">
    <location>
        <begin position="1"/>
        <end position="17"/>
    </location>
</feature>
<evidence type="ECO:0000256" key="10">
    <source>
        <dbReference type="ARBA" id="ARBA00023180"/>
    </source>
</evidence>
<dbReference type="FunFam" id="3.40.190.10:FF:000054">
    <property type="entry name" value="Glutamate receptor"/>
    <property type="match status" value="1"/>
</dbReference>
<evidence type="ECO:0000256" key="8">
    <source>
        <dbReference type="ARBA" id="ARBA00023136"/>
    </source>
</evidence>
<keyword evidence="12 13" id="KW-0407">Ion channel</keyword>
<evidence type="ECO:0000313" key="18">
    <source>
        <dbReference type="Proteomes" id="UP001279734"/>
    </source>
</evidence>
<evidence type="ECO:0000256" key="3">
    <source>
        <dbReference type="ARBA" id="ARBA00022448"/>
    </source>
</evidence>
<keyword evidence="5 15" id="KW-0732">Signal</keyword>
<dbReference type="Pfam" id="PF00060">
    <property type="entry name" value="Lig_chan"/>
    <property type="match status" value="1"/>
</dbReference>
<evidence type="ECO:0000256" key="9">
    <source>
        <dbReference type="ARBA" id="ARBA00023170"/>
    </source>
</evidence>
<dbReference type="InterPro" id="IPR017103">
    <property type="entry name" value="Iontropic_Glu_rcpt_pln"/>
</dbReference>
<dbReference type="Gene3D" id="3.40.190.10">
    <property type="entry name" value="Periplasmic binding protein-like II"/>
    <property type="match status" value="2"/>
</dbReference>
<dbReference type="FunFam" id="3.40.190.10:FF:000175">
    <property type="entry name" value="Glutamate receptor"/>
    <property type="match status" value="1"/>
</dbReference>
<proteinExistence type="inferred from homology"/>
<dbReference type="FunFam" id="3.40.50.2300:FF:000081">
    <property type="entry name" value="Glutamate receptor"/>
    <property type="match status" value="1"/>
</dbReference>
<dbReference type="Pfam" id="PF10613">
    <property type="entry name" value="Lig_chan-Glu_bd"/>
    <property type="match status" value="1"/>
</dbReference>
<dbReference type="PANTHER" id="PTHR18966">
    <property type="entry name" value="IONOTROPIC GLUTAMATE RECEPTOR"/>
    <property type="match status" value="1"/>
</dbReference>
<comment type="similarity">
    <text evidence="2 13">Belongs to the glutamate-gated ion channel (TC 1.A.10.1) family.</text>
</comment>
<dbReference type="GO" id="GO:0015276">
    <property type="term" value="F:ligand-gated monoatomic ion channel activity"/>
    <property type="evidence" value="ECO:0007669"/>
    <property type="project" value="InterPro"/>
</dbReference>
<dbReference type="InterPro" id="IPR001828">
    <property type="entry name" value="ANF_lig-bd_rcpt"/>
</dbReference>